<evidence type="ECO:0000313" key="1">
    <source>
        <dbReference type="EMBL" id="KAG7451579.1"/>
    </source>
</evidence>
<accession>A0A9P8AXB1</accession>
<keyword evidence="2" id="KW-1185">Reference proteome</keyword>
<dbReference type="AlphaFoldDB" id="A0A9P8AXB1"/>
<dbReference type="RefSeq" id="XP_043045079.1">
    <property type="nucleotide sequence ID" value="XM_043185218.1"/>
</dbReference>
<reference evidence="1" key="1">
    <citation type="submission" date="2020-11" db="EMBL/GenBank/DDBJ databases">
        <title>Adaptations for nitrogen fixation in a non-lichenized fungal sporocarp promotes dispersal by wood-feeding termites.</title>
        <authorList>
            <consortium name="DOE Joint Genome Institute"/>
            <person name="Koch R.A."/>
            <person name="Yoon G."/>
            <person name="Arayal U."/>
            <person name="Lail K."/>
            <person name="Amirebrahimi M."/>
            <person name="Labutti K."/>
            <person name="Lipzen A."/>
            <person name="Riley R."/>
            <person name="Barry K."/>
            <person name="Henrissat B."/>
            <person name="Grigoriev I.V."/>
            <person name="Herr J.R."/>
            <person name="Aime M.C."/>
        </authorList>
    </citation>
    <scope>NUCLEOTIDE SEQUENCE</scope>
    <source>
        <strain evidence="1">MCA 3950</strain>
    </source>
</reference>
<evidence type="ECO:0000313" key="2">
    <source>
        <dbReference type="Proteomes" id="UP000812287"/>
    </source>
</evidence>
<dbReference type="EMBL" id="MU250525">
    <property type="protein sequence ID" value="KAG7451579.1"/>
    <property type="molecule type" value="Genomic_DNA"/>
</dbReference>
<dbReference type="Proteomes" id="UP000812287">
    <property type="component" value="Unassembled WGS sequence"/>
</dbReference>
<sequence length="85" mass="9882">MASSTESLWKTLYAFSKSKSFPEDFMRASVYISQIPSDSIFWKNLMCVKYFIIDGEEQRRLELDPSTKDVHLGKYILFGTEIRGC</sequence>
<dbReference type="Gene3D" id="3.30.2140.20">
    <property type="match status" value="1"/>
</dbReference>
<comment type="caution">
    <text evidence="1">The sequence shown here is derived from an EMBL/GenBank/DDBJ whole genome shotgun (WGS) entry which is preliminary data.</text>
</comment>
<organism evidence="1 2">
    <name type="scientific">Guyanagaster necrorhizus</name>
    <dbReference type="NCBI Taxonomy" id="856835"/>
    <lineage>
        <taxon>Eukaryota</taxon>
        <taxon>Fungi</taxon>
        <taxon>Dikarya</taxon>
        <taxon>Basidiomycota</taxon>
        <taxon>Agaricomycotina</taxon>
        <taxon>Agaricomycetes</taxon>
        <taxon>Agaricomycetidae</taxon>
        <taxon>Agaricales</taxon>
        <taxon>Marasmiineae</taxon>
        <taxon>Physalacriaceae</taxon>
        <taxon>Guyanagaster</taxon>
    </lineage>
</organism>
<dbReference type="GeneID" id="66107515"/>
<dbReference type="InterPro" id="IPR053710">
    <property type="entry name" value="Arylamine_NAT_domain_sf"/>
</dbReference>
<name>A0A9P8AXB1_9AGAR</name>
<gene>
    <name evidence="1" type="ORF">BT62DRAFT_927302</name>
</gene>
<protein>
    <submittedName>
        <fullName evidence="1">Uncharacterized protein</fullName>
    </submittedName>
</protein>
<proteinExistence type="predicted"/>
<dbReference type="OrthoDB" id="10260017at2759"/>